<keyword evidence="3" id="KW-1185">Reference proteome</keyword>
<proteinExistence type="predicted"/>
<comment type="caution">
    <text evidence="2">The sequence shown here is derived from an EMBL/GenBank/DDBJ whole genome shotgun (WGS) entry which is preliminary data.</text>
</comment>
<protein>
    <submittedName>
        <fullName evidence="2">DUF4956 domain-containing protein</fullName>
    </submittedName>
</protein>
<evidence type="ECO:0000256" key="1">
    <source>
        <dbReference type="SAM" id="Phobius"/>
    </source>
</evidence>
<accession>A0A2G1W4A5</accession>
<dbReference type="EMBL" id="NIZW01000014">
    <property type="protein sequence ID" value="PHQ33831.1"/>
    <property type="molecule type" value="Genomic_DNA"/>
</dbReference>
<gene>
    <name evidence="2" type="ORF">CEE69_18070</name>
</gene>
<keyword evidence="1" id="KW-0472">Membrane</keyword>
<dbReference type="OrthoDB" id="9803265at2"/>
<dbReference type="GeneID" id="90609940"/>
<reference evidence="2 3" key="1">
    <citation type="submission" date="2017-06" db="EMBL/GenBank/DDBJ databases">
        <title>Description of Rhodopirellula bahusiensis sp. nov.</title>
        <authorList>
            <person name="Kizina J."/>
            <person name="Harder J."/>
        </authorList>
    </citation>
    <scope>NUCLEOTIDE SEQUENCE [LARGE SCALE GENOMIC DNA]</scope>
    <source>
        <strain evidence="2 3">SWK21</strain>
    </source>
</reference>
<dbReference type="Pfam" id="PF16316">
    <property type="entry name" value="DUF4956"/>
    <property type="match status" value="1"/>
</dbReference>
<feature type="transmembrane region" description="Helical" evidence="1">
    <location>
        <begin position="97"/>
        <end position="127"/>
    </location>
</feature>
<dbReference type="RefSeq" id="WP_099262048.1">
    <property type="nucleotide sequence ID" value="NZ_NIZW01000014.1"/>
</dbReference>
<sequence>MPEWLNQVSTEVDANLPTLATRLALAWLCGWAVALIARIKSPSNTADQLTLTLVLMSVLIAMATQIIGDNIARAFSLVGALSIVRFRAAVSSTRDVAFVLAAVVVGMAIGAGQYWVSFLGLITLAWATQFNGGRPSSKAEKPSLLTGKTWRLTMKVGLHSVGGWESELKRLTKSYEIVSAETARRGGSLELVYRYQPKDDTDASQLIAALNAIPTVESIATKPI</sequence>
<feature type="transmembrane region" description="Helical" evidence="1">
    <location>
        <begin position="20"/>
        <end position="37"/>
    </location>
</feature>
<name>A0A2G1W4A5_9BACT</name>
<evidence type="ECO:0000313" key="2">
    <source>
        <dbReference type="EMBL" id="PHQ33831.1"/>
    </source>
</evidence>
<feature type="transmembrane region" description="Helical" evidence="1">
    <location>
        <begin position="49"/>
        <end position="68"/>
    </location>
</feature>
<dbReference type="AlphaFoldDB" id="A0A2G1W4A5"/>
<organism evidence="2 3">
    <name type="scientific">Rhodopirellula bahusiensis</name>
    <dbReference type="NCBI Taxonomy" id="2014065"/>
    <lineage>
        <taxon>Bacteria</taxon>
        <taxon>Pseudomonadati</taxon>
        <taxon>Planctomycetota</taxon>
        <taxon>Planctomycetia</taxon>
        <taxon>Pirellulales</taxon>
        <taxon>Pirellulaceae</taxon>
        <taxon>Rhodopirellula</taxon>
    </lineage>
</organism>
<evidence type="ECO:0000313" key="3">
    <source>
        <dbReference type="Proteomes" id="UP000225740"/>
    </source>
</evidence>
<dbReference type="InterPro" id="IPR032531">
    <property type="entry name" value="DUF4956"/>
</dbReference>
<keyword evidence="1" id="KW-0812">Transmembrane</keyword>
<dbReference type="Proteomes" id="UP000225740">
    <property type="component" value="Unassembled WGS sequence"/>
</dbReference>
<keyword evidence="1" id="KW-1133">Transmembrane helix</keyword>